<dbReference type="InterPro" id="IPR017938">
    <property type="entry name" value="Riboflavin_synthase-like_b-brl"/>
</dbReference>
<feature type="domain" description="Lumazine-binding" evidence="4">
    <location>
        <begin position="96"/>
        <end position="192"/>
    </location>
</feature>
<accession>A0ABW4Z7U4</accession>
<feature type="domain" description="Lumazine-binding" evidence="4">
    <location>
        <begin position="1"/>
        <end position="95"/>
    </location>
</feature>
<reference evidence="6" key="1">
    <citation type="journal article" date="2019" name="Int. J. Syst. Evol. Microbiol.">
        <title>The Global Catalogue of Microorganisms (GCM) 10K type strain sequencing project: providing services to taxonomists for standard genome sequencing and annotation.</title>
        <authorList>
            <consortium name="The Broad Institute Genomics Platform"/>
            <consortium name="The Broad Institute Genome Sequencing Center for Infectious Disease"/>
            <person name="Wu L."/>
            <person name="Ma J."/>
        </authorList>
    </citation>
    <scope>NUCLEOTIDE SEQUENCE [LARGE SCALE GENOMIC DNA]</scope>
    <source>
        <strain evidence="6">CCUG 57942</strain>
    </source>
</reference>
<dbReference type="InterPro" id="IPR001783">
    <property type="entry name" value="Lumazine-bd"/>
</dbReference>
<comment type="caution">
    <text evidence="5">The sequence shown here is derived from an EMBL/GenBank/DDBJ whole genome shotgun (WGS) entry which is preliminary data.</text>
</comment>
<evidence type="ECO:0000256" key="1">
    <source>
        <dbReference type="ARBA" id="ARBA00022737"/>
    </source>
</evidence>
<gene>
    <name evidence="5" type="ORF">ACFSW8_03645</name>
</gene>
<dbReference type="InterPro" id="IPR026017">
    <property type="entry name" value="Lumazine-bd_dom"/>
</dbReference>
<evidence type="ECO:0000256" key="2">
    <source>
        <dbReference type="NCBIfam" id="TIGR00187"/>
    </source>
</evidence>
<dbReference type="EMBL" id="JBHUJB010000015">
    <property type="protein sequence ID" value="MFD2157988.1"/>
    <property type="molecule type" value="Genomic_DNA"/>
</dbReference>
<dbReference type="NCBIfam" id="NF009566">
    <property type="entry name" value="PRK13020.1"/>
    <property type="match status" value="1"/>
</dbReference>
<dbReference type="Gene3D" id="2.40.30.20">
    <property type="match status" value="2"/>
</dbReference>
<dbReference type="PANTHER" id="PTHR21098">
    <property type="entry name" value="RIBOFLAVIN SYNTHASE ALPHA CHAIN"/>
    <property type="match status" value="1"/>
</dbReference>
<dbReference type="PIRSF" id="PIRSF000498">
    <property type="entry name" value="Riboflavin_syn_A"/>
    <property type="match status" value="1"/>
</dbReference>
<evidence type="ECO:0000313" key="6">
    <source>
        <dbReference type="Proteomes" id="UP001597389"/>
    </source>
</evidence>
<dbReference type="CDD" id="cd00402">
    <property type="entry name" value="Riboflavin_synthase_like"/>
    <property type="match status" value="1"/>
</dbReference>
<dbReference type="NCBIfam" id="TIGR00187">
    <property type="entry name" value="ribE"/>
    <property type="match status" value="1"/>
</dbReference>
<dbReference type="PROSITE" id="PS51177">
    <property type="entry name" value="LUMAZINE_BIND"/>
    <property type="match status" value="2"/>
</dbReference>
<dbReference type="EC" id="2.5.1.9" evidence="2"/>
<protein>
    <recommendedName>
        <fullName evidence="2">Riboflavin synthase</fullName>
        <ecNumber evidence="2">2.5.1.9</ecNumber>
    </recommendedName>
</protein>
<proteinExistence type="predicted"/>
<evidence type="ECO:0000313" key="5">
    <source>
        <dbReference type="EMBL" id="MFD2157988.1"/>
    </source>
</evidence>
<dbReference type="NCBIfam" id="NF006767">
    <property type="entry name" value="PRK09289.1"/>
    <property type="match status" value="1"/>
</dbReference>
<feature type="repeat" description="Lumazine-binding" evidence="3">
    <location>
        <begin position="1"/>
        <end position="95"/>
    </location>
</feature>
<evidence type="ECO:0000256" key="3">
    <source>
        <dbReference type="PROSITE-ProRule" id="PRU00524"/>
    </source>
</evidence>
<sequence>MFTGLVEATGTITHIETLGEQSRFTIAIPFAQELALGDSVATNGCCLTVASFDDSSAKFDLLAQTLKVTSLGHLKVDSTVNLERALKANDRLGGHFVQGHVDDTGTIKDLSKHGQDHRFEVQLPDSILKYCIPKGSLAIDGISLTIAELTDDSAIFWITPHTFEHTHLHACTIGQPVNLEADLLAKYTERLLATQSAQ</sequence>
<keyword evidence="1" id="KW-0677">Repeat</keyword>
<keyword evidence="5" id="KW-0808">Transferase</keyword>
<dbReference type="Proteomes" id="UP001597389">
    <property type="component" value="Unassembled WGS sequence"/>
</dbReference>
<evidence type="ECO:0000259" key="4">
    <source>
        <dbReference type="PROSITE" id="PS51177"/>
    </source>
</evidence>
<dbReference type="GO" id="GO:0004746">
    <property type="term" value="F:riboflavin synthase activity"/>
    <property type="evidence" value="ECO:0007669"/>
    <property type="project" value="UniProtKB-EC"/>
</dbReference>
<organism evidence="5 6">
    <name type="scientific">Rubritalea tangerina</name>
    <dbReference type="NCBI Taxonomy" id="430798"/>
    <lineage>
        <taxon>Bacteria</taxon>
        <taxon>Pseudomonadati</taxon>
        <taxon>Verrucomicrobiota</taxon>
        <taxon>Verrucomicrobiia</taxon>
        <taxon>Verrucomicrobiales</taxon>
        <taxon>Rubritaleaceae</taxon>
        <taxon>Rubritalea</taxon>
    </lineage>
</organism>
<name>A0ABW4Z7U4_9BACT</name>
<dbReference type="SUPFAM" id="SSF63380">
    <property type="entry name" value="Riboflavin synthase domain-like"/>
    <property type="match status" value="2"/>
</dbReference>
<dbReference type="PANTHER" id="PTHR21098:SF0">
    <property type="entry name" value="RIBOFLAVIN SYNTHASE"/>
    <property type="match status" value="1"/>
</dbReference>
<dbReference type="RefSeq" id="WP_377090220.1">
    <property type="nucleotide sequence ID" value="NZ_JBHSJL010000014.1"/>
</dbReference>
<dbReference type="InterPro" id="IPR023366">
    <property type="entry name" value="ATP_synth_asu-like_sf"/>
</dbReference>
<keyword evidence="6" id="KW-1185">Reference proteome</keyword>
<feature type="repeat" description="Lumazine-binding" evidence="3">
    <location>
        <begin position="96"/>
        <end position="192"/>
    </location>
</feature>
<dbReference type="Pfam" id="PF00677">
    <property type="entry name" value="Lum_binding"/>
    <property type="match status" value="2"/>
</dbReference>